<dbReference type="AlphaFoldDB" id="A0A0D3IQD7"/>
<reference evidence="15" key="1">
    <citation type="journal article" date="2013" name="Nature">
        <title>Pan genome of the phytoplankton Emiliania underpins its global distribution.</title>
        <authorList>
            <person name="Read B.A."/>
            <person name="Kegel J."/>
            <person name="Klute M.J."/>
            <person name="Kuo A."/>
            <person name="Lefebvre S.C."/>
            <person name="Maumus F."/>
            <person name="Mayer C."/>
            <person name="Miller J."/>
            <person name="Monier A."/>
            <person name="Salamov A."/>
            <person name="Young J."/>
            <person name="Aguilar M."/>
            <person name="Claverie J.M."/>
            <person name="Frickenhaus S."/>
            <person name="Gonzalez K."/>
            <person name="Herman E.K."/>
            <person name="Lin Y.C."/>
            <person name="Napier J."/>
            <person name="Ogata H."/>
            <person name="Sarno A.F."/>
            <person name="Shmutz J."/>
            <person name="Schroeder D."/>
            <person name="de Vargas C."/>
            <person name="Verret F."/>
            <person name="von Dassow P."/>
            <person name="Valentin K."/>
            <person name="Van de Peer Y."/>
            <person name="Wheeler G."/>
            <person name="Dacks J.B."/>
            <person name="Delwiche C.F."/>
            <person name="Dyhrman S.T."/>
            <person name="Glockner G."/>
            <person name="John U."/>
            <person name="Richards T."/>
            <person name="Worden A.Z."/>
            <person name="Zhang X."/>
            <person name="Grigoriev I.V."/>
            <person name="Allen A.E."/>
            <person name="Bidle K."/>
            <person name="Borodovsky M."/>
            <person name="Bowler C."/>
            <person name="Brownlee C."/>
            <person name="Cock J.M."/>
            <person name="Elias M."/>
            <person name="Gladyshev V.N."/>
            <person name="Groth M."/>
            <person name="Guda C."/>
            <person name="Hadaegh A."/>
            <person name="Iglesias-Rodriguez M.D."/>
            <person name="Jenkins J."/>
            <person name="Jones B.M."/>
            <person name="Lawson T."/>
            <person name="Leese F."/>
            <person name="Lindquist E."/>
            <person name="Lobanov A."/>
            <person name="Lomsadze A."/>
            <person name="Malik S.B."/>
            <person name="Marsh M.E."/>
            <person name="Mackinder L."/>
            <person name="Mock T."/>
            <person name="Mueller-Roeber B."/>
            <person name="Pagarete A."/>
            <person name="Parker M."/>
            <person name="Probert I."/>
            <person name="Quesneville H."/>
            <person name="Raines C."/>
            <person name="Rensing S.A."/>
            <person name="Riano-Pachon D.M."/>
            <person name="Richier S."/>
            <person name="Rokitta S."/>
            <person name="Shiraiwa Y."/>
            <person name="Soanes D.M."/>
            <person name="van der Giezen M."/>
            <person name="Wahlund T.M."/>
            <person name="Williams B."/>
            <person name="Wilson W."/>
            <person name="Wolfe G."/>
            <person name="Wurch L.L."/>
        </authorList>
    </citation>
    <scope>NUCLEOTIDE SEQUENCE</scope>
</reference>
<feature type="transmembrane region" description="Helical" evidence="13">
    <location>
        <begin position="87"/>
        <end position="105"/>
    </location>
</feature>
<dbReference type="RefSeq" id="XP_005765901.1">
    <property type="nucleotide sequence ID" value="XM_005765844.1"/>
</dbReference>
<protein>
    <recommendedName>
        <fullName evidence="4">Sugar transporter SWEET1</fullName>
    </recommendedName>
</protein>
<evidence type="ECO:0000256" key="10">
    <source>
        <dbReference type="ARBA" id="ARBA00022989"/>
    </source>
</evidence>
<keyword evidence="12 13" id="KW-0472">Membrane</keyword>
<evidence type="ECO:0000256" key="6">
    <source>
        <dbReference type="ARBA" id="ARBA00022475"/>
    </source>
</evidence>
<keyword evidence="8 13" id="KW-0812">Transmembrane</keyword>
<evidence type="ECO:0000256" key="13">
    <source>
        <dbReference type="SAM" id="Phobius"/>
    </source>
</evidence>
<dbReference type="eggNOG" id="KOG1623">
    <property type="taxonomic scope" value="Eukaryota"/>
</dbReference>
<keyword evidence="5" id="KW-0813">Transport</keyword>
<evidence type="ECO:0000256" key="2">
    <source>
        <dbReference type="ARBA" id="ARBA00004653"/>
    </source>
</evidence>
<dbReference type="InterPro" id="IPR047664">
    <property type="entry name" value="SWEET"/>
</dbReference>
<keyword evidence="7" id="KW-0762">Sugar transport</keyword>
<organism evidence="14 15">
    <name type="scientific">Emiliania huxleyi (strain CCMP1516)</name>
    <dbReference type="NCBI Taxonomy" id="280463"/>
    <lineage>
        <taxon>Eukaryota</taxon>
        <taxon>Haptista</taxon>
        <taxon>Haptophyta</taxon>
        <taxon>Prymnesiophyceae</taxon>
        <taxon>Isochrysidales</taxon>
        <taxon>Noelaerhabdaceae</taxon>
        <taxon>Emiliania</taxon>
    </lineage>
</organism>
<feature type="transmembrane region" description="Helical" evidence="13">
    <location>
        <begin position="145"/>
        <end position="166"/>
    </location>
</feature>
<dbReference type="KEGG" id="ehx:EMIHUDRAFT_356950"/>
<dbReference type="GeneID" id="17259608"/>
<keyword evidence="10 13" id="KW-1133">Transmembrane helix</keyword>
<evidence type="ECO:0000256" key="1">
    <source>
        <dbReference type="ARBA" id="ARBA00004651"/>
    </source>
</evidence>
<dbReference type="GO" id="GO:0000139">
    <property type="term" value="C:Golgi membrane"/>
    <property type="evidence" value="ECO:0007669"/>
    <property type="project" value="UniProtKB-SubCell"/>
</dbReference>
<keyword evidence="15" id="KW-1185">Reference proteome</keyword>
<comment type="subcellular location">
    <subcellularLocation>
        <location evidence="1">Cell membrane</location>
        <topology evidence="1">Multi-pass membrane protein</topology>
    </subcellularLocation>
    <subcellularLocation>
        <location evidence="2">Golgi apparatus membrane</location>
        <topology evidence="2">Multi-pass membrane protein</topology>
    </subcellularLocation>
</comment>
<name>A0A0D3IQD7_EMIH1</name>
<evidence type="ECO:0000256" key="11">
    <source>
        <dbReference type="ARBA" id="ARBA00023034"/>
    </source>
</evidence>
<dbReference type="Gene3D" id="1.20.1280.290">
    <property type="match status" value="2"/>
</dbReference>
<evidence type="ECO:0000313" key="14">
    <source>
        <dbReference type="EnsemblProtists" id="EOD13472"/>
    </source>
</evidence>
<dbReference type="GO" id="GO:0051119">
    <property type="term" value="F:sugar transmembrane transporter activity"/>
    <property type="evidence" value="ECO:0007669"/>
    <property type="project" value="InterPro"/>
</dbReference>
<evidence type="ECO:0000256" key="4">
    <source>
        <dbReference type="ARBA" id="ARBA00021741"/>
    </source>
</evidence>
<dbReference type="PANTHER" id="PTHR10791:SF30">
    <property type="entry name" value="SUGAR TRANSPORTER SWEET1"/>
    <property type="match status" value="1"/>
</dbReference>
<evidence type="ECO:0000256" key="5">
    <source>
        <dbReference type="ARBA" id="ARBA00022448"/>
    </source>
</evidence>
<feature type="transmembrane region" description="Helical" evidence="13">
    <location>
        <begin position="172"/>
        <end position="192"/>
    </location>
</feature>
<keyword evidence="9" id="KW-0677">Repeat</keyword>
<dbReference type="PANTHER" id="PTHR10791">
    <property type="entry name" value="RAG1-ACTIVATING PROTEIN 1"/>
    <property type="match status" value="1"/>
</dbReference>
<dbReference type="FunFam" id="1.20.1280.290:FF:000004">
    <property type="entry name" value="Sugar transporter SWEET"/>
    <property type="match status" value="1"/>
</dbReference>
<dbReference type="Pfam" id="PF03083">
    <property type="entry name" value="MtN3_slv"/>
    <property type="match status" value="1"/>
</dbReference>
<sequence>MLVALLASGLAPARPPLRQLAAPAPADAKARVLLAMRGGEARMSAAQAFGLYAPAMGVLTSNALYFSALPAVLAARNSGDLGPFNPLPSTIMIHSVFGWLCYGLAVSNPWIVASNLPGAGAVLATFAVMLPLMGNSHPALSACQLTFVGGAMATLCLWTGLVFAKVAARATLVGYFASAIFVVLAASPLSTIRTVLSTRDSASIYTPLTLAQCANTLLWTVYGVAAAKDVFVYGPNGIGLCLGLVQLLLKLVFPTRKR</sequence>
<evidence type="ECO:0000256" key="8">
    <source>
        <dbReference type="ARBA" id="ARBA00022692"/>
    </source>
</evidence>
<feature type="transmembrane region" description="Helical" evidence="13">
    <location>
        <begin position="231"/>
        <end position="253"/>
    </location>
</feature>
<evidence type="ECO:0000313" key="15">
    <source>
        <dbReference type="Proteomes" id="UP000013827"/>
    </source>
</evidence>
<evidence type="ECO:0000256" key="3">
    <source>
        <dbReference type="ARBA" id="ARBA00007809"/>
    </source>
</evidence>
<dbReference type="InterPro" id="IPR004316">
    <property type="entry name" value="SWEET_rpt"/>
</dbReference>
<dbReference type="HOGENOM" id="CLU_048643_2_3_1"/>
<evidence type="ECO:0000256" key="12">
    <source>
        <dbReference type="ARBA" id="ARBA00023136"/>
    </source>
</evidence>
<evidence type="ECO:0000256" key="7">
    <source>
        <dbReference type="ARBA" id="ARBA00022597"/>
    </source>
</evidence>
<dbReference type="Proteomes" id="UP000013827">
    <property type="component" value="Unassembled WGS sequence"/>
</dbReference>
<dbReference type="PaxDb" id="2903-EOD13472"/>
<feature type="transmembrane region" description="Helical" evidence="13">
    <location>
        <begin position="111"/>
        <end position="133"/>
    </location>
</feature>
<accession>A0A0D3IQD7</accession>
<dbReference type="OMA" id="ATGFMCA"/>
<dbReference type="EnsemblProtists" id="EOD13472">
    <property type="protein sequence ID" value="EOD13472"/>
    <property type="gene ID" value="EMIHUDRAFT_356950"/>
</dbReference>
<feature type="transmembrane region" description="Helical" evidence="13">
    <location>
        <begin position="52"/>
        <end position="75"/>
    </location>
</feature>
<proteinExistence type="inferred from homology"/>
<evidence type="ECO:0000256" key="9">
    <source>
        <dbReference type="ARBA" id="ARBA00022737"/>
    </source>
</evidence>
<keyword evidence="6" id="KW-1003">Cell membrane</keyword>
<keyword evidence="11" id="KW-0333">Golgi apparatus</keyword>
<comment type="similarity">
    <text evidence="3">Belongs to the SWEET sugar transporter family.</text>
</comment>
<dbReference type="GO" id="GO:0005886">
    <property type="term" value="C:plasma membrane"/>
    <property type="evidence" value="ECO:0007669"/>
    <property type="project" value="UniProtKB-SubCell"/>
</dbReference>
<reference evidence="14" key="2">
    <citation type="submission" date="2024-10" db="UniProtKB">
        <authorList>
            <consortium name="EnsemblProtists"/>
        </authorList>
    </citation>
    <scope>IDENTIFICATION</scope>
</reference>